<feature type="compositionally biased region" description="Basic and acidic residues" evidence="1">
    <location>
        <begin position="73"/>
        <end position="84"/>
    </location>
</feature>
<feature type="compositionally biased region" description="Basic and acidic residues" evidence="1">
    <location>
        <begin position="40"/>
        <end position="52"/>
    </location>
</feature>
<feature type="region of interest" description="Disordered" evidence="1">
    <location>
        <begin position="1"/>
        <end position="192"/>
    </location>
</feature>
<gene>
    <name evidence="2" type="ORF">BU23DRAFT_603958</name>
</gene>
<evidence type="ECO:0000256" key="1">
    <source>
        <dbReference type="SAM" id="MobiDB-lite"/>
    </source>
</evidence>
<feature type="compositionally biased region" description="Pro residues" evidence="1">
    <location>
        <begin position="24"/>
        <end position="36"/>
    </location>
</feature>
<organism evidence="2 3">
    <name type="scientific">Bimuria novae-zelandiae CBS 107.79</name>
    <dbReference type="NCBI Taxonomy" id="1447943"/>
    <lineage>
        <taxon>Eukaryota</taxon>
        <taxon>Fungi</taxon>
        <taxon>Dikarya</taxon>
        <taxon>Ascomycota</taxon>
        <taxon>Pezizomycotina</taxon>
        <taxon>Dothideomycetes</taxon>
        <taxon>Pleosporomycetidae</taxon>
        <taxon>Pleosporales</taxon>
        <taxon>Massarineae</taxon>
        <taxon>Didymosphaeriaceae</taxon>
        <taxon>Bimuria</taxon>
    </lineage>
</organism>
<dbReference type="AlphaFoldDB" id="A0A6A5USM2"/>
<protein>
    <submittedName>
        <fullName evidence="2">Uncharacterized protein</fullName>
    </submittedName>
</protein>
<dbReference type="OrthoDB" id="3797593at2759"/>
<dbReference type="Proteomes" id="UP000800036">
    <property type="component" value="Unassembled WGS sequence"/>
</dbReference>
<name>A0A6A5USM2_9PLEO</name>
<dbReference type="EMBL" id="ML976754">
    <property type="protein sequence ID" value="KAF1965906.1"/>
    <property type="molecule type" value="Genomic_DNA"/>
</dbReference>
<evidence type="ECO:0000313" key="3">
    <source>
        <dbReference type="Proteomes" id="UP000800036"/>
    </source>
</evidence>
<sequence length="338" mass="39881">MPSLDELYNDALKNRRGPYGARNPAPPPSASPPPMPTSKQWKEIKFIHRESMNSDTTEQVRGRPLVAEYSGYNRREDNSPRDTPQRGPSPDRSGRDERRGRQRPSPPRYHDEHRDNRRYRERSSQKSKSPMADRKRRSRSCSPSIRRSIEGRERPRSPPREDRDRDYQYRDEREYEYRKTSYSRRGRQRSLTPVAVRERRIRDTNVPETAYPLRDYTNYIAENHGATRRVTRDNCDLPAFRNGDGKVNPSAYGSVLQYDFGLCYCTFKTVHECEMGVRCPWRHHSLSAREKGWIEEIAREKGRRFIEHAEKCWAEPDVPVPGNNMIEVMQREQDVYHG</sequence>
<reference evidence="2" key="1">
    <citation type="journal article" date="2020" name="Stud. Mycol.">
        <title>101 Dothideomycetes genomes: a test case for predicting lifestyles and emergence of pathogens.</title>
        <authorList>
            <person name="Haridas S."/>
            <person name="Albert R."/>
            <person name="Binder M."/>
            <person name="Bloem J."/>
            <person name="Labutti K."/>
            <person name="Salamov A."/>
            <person name="Andreopoulos B."/>
            <person name="Baker S."/>
            <person name="Barry K."/>
            <person name="Bills G."/>
            <person name="Bluhm B."/>
            <person name="Cannon C."/>
            <person name="Castanera R."/>
            <person name="Culley D."/>
            <person name="Daum C."/>
            <person name="Ezra D."/>
            <person name="Gonzalez J."/>
            <person name="Henrissat B."/>
            <person name="Kuo A."/>
            <person name="Liang C."/>
            <person name="Lipzen A."/>
            <person name="Lutzoni F."/>
            <person name="Magnuson J."/>
            <person name="Mondo S."/>
            <person name="Nolan M."/>
            <person name="Ohm R."/>
            <person name="Pangilinan J."/>
            <person name="Park H.-J."/>
            <person name="Ramirez L."/>
            <person name="Alfaro M."/>
            <person name="Sun H."/>
            <person name="Tritt A."/>
            <person name="Yoshinaga Y."/>
            <person name="Zwiers L.-H."/>
            <person name="Turgeon B."/>
            <person name="Goodwin S."/>
            <person name="Spatafora J."/>
            <person name="Crous P."/>
            <person name="Grigoriev I."/>
        </authorList>
    </citation>
    <scope>NUCLEOTIDE SEQUENCE</scope>
    <source>
        <strain evidence="2">CBS 107.79</strain>
    </source>
</reference>
<feature type="compositionally biased region" description="Basic and acidic residues" evidence="1">
    <location>
        <begin position="147"/>
        <end position="179"/>
    </location>
</feature>
<keyword evidence="3" id="KW-1185">Reference proteome</keyword>
<accession>A0A6A5USM2</accession>
<evidence type="ECO:0000313" key="2">
    <source>
        <dbReference type="EMBL" id="KAF1965906.1"/>
    </source>
</evidence>
<proteinExistence type="predicted"/>